<gene>
    <name evidence="1" type="ORF">BS47DRAFT_1345416</name>
</gene>
<evidence type="ECO:0000313" key="2">
    <source>
        <dbReference type="Proteomes" id="UP000886523"/>
    </source>
</evidence>
<sequence>MTARRMRSLNCPTMLAVRRTAKTKTRVVFICLLWFFLPHLAAGNMIPMATTSHRRFPNE</sequence>
<name>A0A9P6DW84_9AGAM</name>
<dbReference type="AlphaFoldDB" id="A0A9P6DW84"/>
<organism evidence="1 2">
    <name type="scientific">Hydnum rufescens UP504</name>
    <dbReference type="NCBI Taxonomy" id="1448309"/>
    <lineage>
        <taxon>Eukaryota</taxon>
        <taxon>Fungi</taxon>
        <taxon>Dikarya</taxon>
        <taxon>Basidiomycota</taxon>
        <taxon>Agaricomycotina</taxon>
        <taxon>Agaricomycetes</taxon>
        <taxon>Cantharellales</taxon>
        <taxon>Hydnaceae</taxon>
        <taxon>Hydnum</taxon>
    </lineage>
</organism>
<accession>A0A9P6DW84</accession>
<evidence type="ECO:0000313" key="1">
    <source>
        <dbReference type="EMBL" id="KAF9512470.1"/>
    </source>
</evidence>
<reference evidence="1" key="1">
    <citation type="journal article" date="2020" name="Nat. Commun.">
        <title>Large-scale genome sequencing of mycorrhizal fungi provides insights into the early evolution of symbiotic traits.</title>
        <authorList>
            <person name="Miyauchi S."/>
            <person name="Kiss E."/>
            <person name="Kuo A."/>
            <person name="Drula E."/>
            <person name="Kohler A."/>
            <person name="Sanchez-Garcia M."/>
            <person name="Morin E."/>
            <person name="Andreopoulos B."/>
            <person name="Barry K.W."/>
            <person name="Bonito G."/>
            <person name="Buee M."/>
            <person name="Carver A."/>
            <person name="Chen C."/>
            <person name="Cichocki N."/>
            <person name="Clum A."/>
            <person name="Culley D."/>
            <person name="Crous P.W."/>
            <person name="Fauchery L."/>
            <person name="Girlanda M."/>
            <person name="Hayes R.D."/>
            <person name="Keri Z."/>
            <person name="LaButti K."/>
            <person name="Lipzen A."/>
            <person name="Lombard V."/>
            <person name="Magnuson J."/>
            <person name="Maillard F."/>
            <person name="Murat C."/>
            <person name="Nolan M."/>
            <person name="Ohm R.A."/>
            <person name="Pangilinan J."/>
            <person name="Pereira M.F."/>
            <person name="Perotto S."/>
            <person name="Peter M."/>
            <person name="Pfister S."/>
            <person name="Riley R."/>
            <person name="Sitrit Y."/>
            <person name="Stielow J.B."/>
            <person name="Szollosi G."/>
            <person name="Zifcakova L."/>
            <person name="Stursova M."/>
            <person name="Spatafora J.W."/>
            <person name="Tedersoo L."/>
            <person name="Vaario L.M."/>
            <person name="Yamada A."/>
            <person name="Yan M."/>
            <person name="Wang P."/>
            <person name="Xu J."/>
            <person name="Bruns T."/>
            <person name="Baldrian P."/>
            <person name="Vilgalys R."/>
            <person name="Dunand C."/>
            <person name="Henrissat B."/>
            <person name="Grigoriev I.V."/>
            <person name="Hibbett D."/>
            <person name="Nagy L.G."/>
            <person name="Martin F.M."/>
        </authorList>
    </citation>
    <scope>NUCLEOTIDE SEQUENCE</scope>
    <source>
        <strain evidence="1">UP504</strain>
    </source>
</reference>
<proteinExistence type="predicted"/>
<dbReference type="Proteomes" id="UP000886523">
    <property type="component" value="Unassembled WGS sequence"/>
</dbReference>
<protein>
    <submittedName>
        <fullName evidence="1">Uncharacterized protein</fullName>
    </submittedName>
</protein>
<comment type="caution">
    <text evidence="1">The sequence shown here is derived from an EMBL/GenBank/DDBJ whole genome shotgun (WGS) entry which is preliminary data.</text>
</comment>
<keyword evidence="2" id="KW-1185">Reference proteome</keyword>
<dbReference type="EMBL" id="MU128986">
    <property type="protein sequence ID" value="KAF9512470.1"/>
    <property type="molecule type" value="Genomic_DNA"/>
</dbReference>